<keyword evidence="2" id="KW-1185">Reference proteome</keyword>
<dbReference type="SUPFAM" id="SSF56634">
    <property type="entry name" value="Heme-dependent catalase-like"/>
    <property type="match status" value="1"/>
</dbReference>
<dbReference type="RefSeq" id="WP_345478381.1">
    <property type="nucleotide sequence ID" value="NZ_BAABLW010000007.1"/>
</dbReference>
<evidence type="ECO:0000313" key="2">
    <source>
        <dbReference type="Proteomes" id="UP001500368"/>
    </source>
</evidence>
<evidence type="ECO:0000313" key="1">
    <source>
        <dbReference type="EMBL" id="GAA4926429.1"/>
    </source>
</evidence>
<proteinExistence type="predicted"/>
<evidence type="ECO:0008006" key="3">
    <source>
        <dbReference type="Google" id="ProtNLM"/>
    </source>
</evidence>
<dbReference type="EMBL" id="BAABLW010000007">
    <property type="protein sequence ID" value="GAA4926429.1"/>
    <property type="molecule type" value="Genomic_DNA"/>
</dbReference>
<reference evidence="2" key="1">
    <citation type="journal article" date="2019" name="Int. J. Syst. Evol. Microbiol.">
        <title>The Global Catalogue of Microorganisms (GCM) 10K type strain sequencing project: providing services to taxonomists for standard genome sequencing and annotation.</title>
        <authorList>
            <consortium name="The Broad Institute Genomics Platform"/>
            <consortium name="The Broad Institute Genome Sequencing Center for Infectious Disease"/>
            <person name="Wu L."/>
            <person name="Ma J."/>
        </authorList>
    </citation>
    <scope>NUCLEOTIDE SEQUENCE [LARGE SCALE GENOMIC DNA]</scope>
    <source>
        <strain evidence="2">JCM 19129</strain>
    </source>
</reference>
<dbReference type="Gene3D" id="2.40.180.10">
    <property type="entry name" value="Catalase core domain"/>
    <property type="match status" value="1"/>
</dbReference>
<organism evidence="1 2">
    <name type="scientific">Nesterenkonia rhizosphaerae</name>
    <dbReference type="NCBI Taxonomy" id="1348272"/>
    <lineage>
        <taxon>Bacteria</taxon>
        <taxon>Bacillati</taxon>
        <taxon>Actinomycetota</taxon>
        <taxon>Actinomycetes</taxon>
        <taxon>Micrococcales</taxon>
        <taxon>Micrococcaceae</taxon>
        <taxon>Nesterenkonia</taxon>
    </lineage>
</organism>
<accession>A0ABP9GB72</accession>
<dbReference type="Proteomes" id="UP001500368">
    <property type="component" value="Unassembled WGS sequence"/>
</dbReference>
<name>A0ABP9GB72_9MICC</name>
<dbReference type="InterPro" id="IPR020835">
    <property type="entry name" value="Catalase_sf"/>
</dbReference>
<gene>
    <name evidence="1" type="ORF">GCM10025790_25450</name>
</gene>
<comment type="caution">
    <text evidence="1">The sequence shown here is derived from an EMBL/GenBank/DDBJ whole genome shotgun (WGS) entry which is preliminary data.</text>
</comment>
<sequence length="247" mass="26599">MKARIRRNVNLVSTLFAGLARARNARVFHPHGVLLHGTLILREGPIQQPNSSAAVTALGGPAQHPVVVRLSKAVGTPGAWPDLLGISVKIDLDGGQVDLLTATVGQSGWRRLFFRPTSSWCRTPYSTVLPYQAGQRRLLLGLSPERRRSELAGLEALKHAADSTLREDPLVFSFEERDRAGWSAVGRLVITGPIAESDASYDPYLNALASFAPVPLLSRLRCAAYAGSRRGRGAADLPAEANPAAKR</sequence>
<protein>
    <recommendedName>
        <fullName evidence="3">Phosphodiesterase</fullName>
    </recommendedName>
</protein>